<feature type="domain" description="Helicase C-terminal" evidence="14">
    <location>
        <begin position="423"/>
        <end position="575"/>
    </location>
</feature>
<evidence type="ECO:0000313" key="16">
    <source>
        <dbReference type="EMBL" id="PIR96643.1"/>
    </source>
</evidence>
<dbReference type="Pfam" id="PF07516">
    <property type="entry name" value="SecA_SW"/>
    <property type="match status" value="1"/>
</dbReference>
<keyword evidence="4 12" id="KW-1003">Cell membrane</keyword>
<dbReference type="InterPro" id="IPR014001">
    <property type="entry name" value="Helicase_ATP-bd"/>
</dbReference>
<keyword evidence="7 12" id="KW-0067">ATP-binding</keyword>
<evidence type="ECO:0000256" key="9">
    <source>
        <dbReference type="ARBA" id="ARBA00022967"/>
    </source>
</evidence>
<feature type="domain" description="SecA family profile" evidence="15">
    <location>
        <begin position="5"/>
        <end position="576"/>
    </location>
</feature>
<dbReference type="InterPro" id="IPR044722">
    <property type="entry name" value="SecA_SF2_C"/>
</dbReference>
<dbReference type="PROSITE" id="PS51196">
    <property type="entry name" value="SECA_MOTOR_DEAD"/>
    <property type="match status" value="1"/>
</dbReference>
<dbReference type="SUPFAM" id="SSF52540">
    <property type="entry name" value="P-loop containing nucleoside triphosphate hydrolases"/>
    <property type="match status" value="2"/>
</dbReference>
<dbReference type="GO" id="GO:0043952">
    <property type="term" value="P:protein transport by the Sec complex"/>
    <property type="evidence" value="ECO:0007669"/>
    <property type="project" value="TreeGrafter"/>
</dbReference>
<evidence type="ECO:0000256" key="6">
    <source>
        <dbReference type="ARBA" id="ARBA00022741"/>
    </source>
</evidence>
<dbReference type="SMART" id="SM00958">
    <property type="entry name" value="SecA_PP_bind"/>
    <property type="match status" value="1"/>
</dbReference>
<dbReference type="GO" id="GO:0006605">
    <property type="term" value="P:protein targeting"/>
    <property type="evidence" value="ECO:0007669"/>
    <property type="project" value="UniProtKB-UniRule"/>
</dbReference>
<dbReference type="HAMAP" id="MF_01382">
    <property type="entry name" value="SecA"/>
    <property type="match status" value="1"/>
</dbReference>
<dbReference type="Proteomes" id="UP000230922">
    <property type="component" value="Unassembled WGS sequence"/>
</dbReference>
<dbReference type="CDD" id="cd17928">
    <property type="entry name" value="DEXDc_SecA"/>
    <property type="match status" value="1"/>
</dbReference>
<accession>A0A2H0VC29</accession>
<comment type="subcellular location">
    <subcellularLocation>
        <location evidence="12">Cell membrane</location>
        <topology evidence="12">Peripheral membrane protein</topology>
        <orientation evidence="12">Cytoplasmic side</orientation>
    </subcellularLocation>
    <subcellularLocation>
        <location evidence="12">Cytoplasm</location>
    </subcellularLocation>
    <subcellularLocation>
        <location evidence="1">Membrane</location>
        <topology evidence="1">Peripheral membrane protein</topology>
    </subcellularLocation>
    <text evidence="12">Distribution is 50-50.</text>
</comment>
<dbReference type="PROSITE" id="PS01312">
    <property type="entry name" value="SECA"/>
    <property type="match status" value="1"/>
</dbReference>
<feature type="binding site" evidence="12">
    <location>
        <begin position="107"/>
        <end position="111"/>
    </location>
    <ligand>
        <name>ATP</name>
        <dbReference type="ChEBI" id="CHEBI:30616"/>
    </ligand>
</feature>
<keyword evidence="5 12" id="KW-0963">Cytoplasm</keyword>
<evidence type="ECO:0000259" key="15">
    <source>
        <dbReference type="PROSITE" id="PS51196"/>
    </source>
</evidence>
<evidence type="ECO:0000259" key="14">
    <source>
        <dbReference type="PROSITE" id="PS51194"/>
    </source>
</evidence>
<dbReference type="Gene3D" id="3.90.1440.10">
    <property type="entry name" value="SecA, preprotein cross-linking domain"/>
    <property type="match status" value="1"/>
</dbReference>
<dbReference type="SMART" id="SM00957">
    <property type="entry name" value="SecA_DEAD"/>
    <property type="match status" value="1"/>
</dbReference>
<reference evidence="17" key="1">
    <citation type="submission" date="2017-09" db="EMBL/GenBank/DDBJ databases">
        <title>Depth-based differentiation of microbial function through sediment-hosted aquifers and enrichment of novel symbionts in the deep terrestrial subsurface.</title>
        <authorList>
            <person name="Probst A.J."/>
            <person name="Ladd B."/>
            <person name="Jarett J.K."/>
            <person name="Geller-Mcgrath D.E."/>
            <person name="Sieber C.M.K."/>
            <person name="Emerson J.B."/>
            <person name="Anantharaman K."/>
            <person name="Thomas B.C."/>
            <person name="Malmstrom R."/>
            <person name="Stieglmeier M."/>
            <person name="Klingl A."/>
            <person name="Woyke T."/>
            <person name="Ryan C.M."/>
            <person name="Banfield J.F."/>
        </authorList>
    </citation>
    <scope>NUCLEOTIDE SEQUENCE [LARGE SCALE GENOMIC DNA]</scope>
</reference>
<comment type="subunit">
    <text evidence="12">Monomer and homodimer. Part of the essential Sec protein translocation apparatus which comprises SecA, SecYEG and auxiliary proteins SecDF. Other proteins may also be involved.</text>
</comment>
<dbReference type="Pfam" id="PF07517">
    <property type="entry name" value="SecA_DEAD"/>
    <property type="match status" value="1"/>
</dbReference>
<dbReference type="InterPro" id="IPR027417">
    <property type="entry name" value="P-loop_NTPase"/>
</dbReference>
<keyword evidence="3 12" id="KW-0813">Transport</keyword>
<evidence type="ECO:0000256" key="10">
    <source>
        <dbReference type="ARBA" id="ARBA00023010"/>
    </source>
</evidence>
<dbReference type="AlphaFoldDB" id="A0A2H0VC29"/>
<evidence type="ECO:0000259" key="13">
    <source>
        <dbReference type="PROSITE" id="PS51192"/>
    </source>
</evidence>
<proteinExistence type="inferred from homology"/>
<dbReference type="SUPFAM" id="SSF81886">
    <property type="entry name" value="Helical scaffold and wing domains of SecA"/>
    <property type="match status" value="1"/>
</dbReference>
<dbReference type="InterPro" id="IPR011130">
    <property type="entry name" value="SecA_preprotein_X-link_dom"/>
</dbReference>
<evidence type="ECO:0000256" key="7">
    <source>
        <dbReference type="ARBA" id="ARBA00022840"/>
    </source>
</evidence>
<keyword evidence="9 12" id="KW-1278">Translocase</keyword>
<dbReference type="PRINTS" id="PR00906">
    <property type="entry name" value="SECA"/>
</dbReference>
<evidence type="ECO:0000256" key="11">
    <source>
        <dbReference type="ARBA" id="ARBA00023136"/>
    </source>
</evidence>
<name>A0A2H0VC29_9BACT</name>
<dbReference type="InterPro" id="IPR020937">
    <property type="entry name" value="SecA_CS"/>
</dbReference>
<dbReference type="PROSITE" id="PS51192">
    <property type="entry name" value="HELICASE_ATP_BIND_1"/>
    <property type="match status" value="1"/>
</dbReference>
<dbReference type="EC" id="7.4.2.8" evidence="12"/>
<evidence type="ECO:0000256" key="3">
    <source>
        <dbReference type="ARBA" id="ARBA00022448"/>
    </source>
</evidence>
<comment type="caution">
    <text evidence="16">The sequence shown here is derived from an EMBL/GenBank/DDBJ whole genome shotgun (WGS) entry which is preliminary data.</text>
</comment>
<dbReference type="SUPFAM" id="SSF81767">
    <property type="entry name" value="Pre-protein crosslinking domain of SecA"/>
    <property type="match status" value="1"/>
</dbReference>
<comment type="catalytic activity">
    <reaction evidence="12">
        <text>ATP + H2O + cellular proteinSide 1 = ADP + phosphate + cellular proteinSide 2.</text>
        <dbReference type="EC" id="7.4.2.8"/>
    </reaction>
</comment>
<evidence type="ECO:0000256" key="8">
    <source>
        <dbReference type="ARBA" id="ARBA00022927"/>
    </source>
</evidence>
<dbReference type="Pfam" id="PF01043">
    <property type="entry name" value="SecA_PP_bind"/>
    <property type="match status" value="1"/>
</dbReference>
<dbReference type="GO" id="GO:0017038">
    <property type="term" value="P:protein import"/>
    <property type="evidence" value="ECO:0007669"/>
    <property type="project" value="InterPro"/>
</dbReference>
<evidence type="ECO:0000256" key="4">
    <source>
        <dbReference type="ARBA" id="ARBA00022475"/>
    </source>
</evidence>
<dbReference type="Gene3D" id="1.10.3060.10">
    <property type="entry name" value="Helical scaffold and wing domains of SecA"/>
    <property type="match status" value="1"/>
</dbReference>
<dbReference type="EMBL" id="PFAK01000001">
    <property type="protein sequence ID" value="PIR96643.1"/>
    <property type="molecule type" value="Genomic_DNA"/>
</dbReference>
<protein>
    <recommendedName>
        <fullName evidence="12">Protein translocase subunit SecA</fullName>
        <ecNumber evidence="12">7.4.2.8</ecNumber>
    </recommendedName>
</protein>
<feature type="binding site" evidence="12">
    <location>
        <position position="89"/>
    </location>
    <ligand>
        <name>ATP</name>
        <dbReference type="ChEBI" id="CHEBI:30616"/>
    </ligand>
</feature>
<keyword evidence="11 12" id="KW-0472">Membrane</keyword>
<dbReference type="InterPro" id="IPR011116">
    <property type="entry name" value="SecA_Wing/Scaffold"/>
</dbReference>
<dbReference type="GO" id="GO:0005829">
    <property type="term" value="C:cytosol"/>
    <property type="evidence" value="ECO:0007669"/>
    <property type="project" value="TreeGrafter"/>
</dbReference>
<dbReference type="InterPro" id="IPR000185">
    <property type="entry name" value="SecA"/>
</dbReference>
<dbReference type="FunFam" id="3.40.50.300:FF:000429">
    <property type="entry name" value="Preprotein translocase subunit SecA"/>
    <property type="match status" value="1"/>
</dbReference>
<dbReference type="Gene3D" id="3.40.50.300">
    <property type="entry name" value="P-loop containing nucleotide triphosphate hydrolases"/>
    <property type="match status" value="2"/>
</dbReference>
<dbReference type="GO" id="GO:0065002">
    <property type="term" value="P:intracellular protein transmembrane transport"/>
    <property type="evidence" value="ECO:0007669"/>
    <property type="project" value="UniProtKB-UniRule"/>
</dbReference>
<evidence type="ECO:0000313" key="17">
    <source>
        <dbReference type="Proteomes" id="UP000230922"/>
    </source>
</evidence>
<keyword evidence="6 12" id="KW-0547">Nucleotide-binding</keyword>
<evidence type="ECO:0000256" key="1">
    <source>
        <dbReference type="ARBA" id="ARBA00004170"/>
    </source>
</evidence>
<keyword evidence="8 12" id="KW-0653">Protein transport</keyword>
<dbReference type="InterPro" id="IPR011115">
    <property type="entry name" value="SecA_DEAD"/>
</dbReference>
<evidence type="ECO:0000256" key="12">
    <source>
        <dbReference type="HAMAP-Rule" id="MF_01382"/>
    </source>
</evidence>
<organism evidence="16 17">
    <name type="scientific">Candidatus Doudnabacteria bacterium CG10_big_fil_rev_8_21_14_0_10_42_18</name>
    <dbReference type="NCBI Taxonomy" id="1974552"/>
    <lineage>
        <taxon>Bacteria</taxon>
        <taxon>Candidatus Doudnaibacteriota</taxon>
    </lineage>
</organism>
<keyword evidence="10 12" id="KW-0811">Translocation</keyword>
<dbReference type="GO" id="GO:0005886">
    <property type="term" value="C:plasma membrane"/>
    <property type="evidence" value="ECO:0007669"/>
    <property type="project" value="UniProtKB-SubCell"/>
</dbReference>
<dbReference type="Pfam" id="PF21090">
    <property type="entry name" value="P-loop_SecA"/>
    <property type="match status" value="1"/>
</dbReference>
<dbReference type="GO" id="GO:0031522">
    <property type="term" value="C:cell envelope Sec protein transport complex"/>
    <property type="evidence" value="ECO:0007669"/>
    <property type="project" value="TreeGrafter"/>
</dbReference>
<comment type="similarity">
    <text evidence="2 12">Belongs to the SecA family.</text>
</comment>
<dbReference type="InterPro" id="IPR001650">
    <property type="entry name" value="Helicase_C-like"/>
</dbReference>
<sequence>MLTINEIKKKVNRYLDAVALERMEDKVRLVKNEREELKGWTDKELKLAATAFRDDLKKGKGLDEILIPAFAVASEAARRIYNQIPYDVQILGGIIIHQGKIAEMKAGEGKTLTETMPVYLNALEGKGVHIITTNDYLAERDAKWMGKLYESLGLSVGYVTSEMKNDDRRKAYAKDITYVTNQEIGFDYLRDNLVYKKKDRVLREENSLHFGIVDEIDSILIDESRTPLIIAEPVKEEMQFYDLFTKIVNKLVEDEDYEVEYKDKFVSMTDEGLNKCEKLLGEPVFSKENPMYVFYLDVCLRAKVIFEKDRDYIITNDGVEIVDEFTGRVLPGRRFTDGVHQAIEAKEKVKVKEADRTLAAITFQNFFPMYEKLSGMSGTVMGARDEFAKVYKLEVLEVPTNKPVVRIDRNDLFFKTKKGKFMGMLKKAKYINQKGQPLLIGARNVEIAHEISKILNGQNLSHQLLTASDHRAEAEKIIQAGQEGMITVATNMAGRGTDILLGPGVEELGGLYVLATERHESRRIDDQLIGRSGRQGEPGESQFLISMEDEIMKLFGSEKIIDTMEQYDIPEDEYISGKSLDNAFKKAQDFVDSKNLDSRIYLYKYDSVINFQRRIVCEVREDLLENEAAVDAFLNESIALVTQEAFALEDGELVARQFKNIFGLDIPSQEIEEVMLEKGHSIKEVQHKTIGYLRQQAKGLKKSEEAFAASQNLILEIIDNQWSKHLELIDLLKQEASLFSYATEDPIVDFVLESKKMFAHMESEVRGQFVKAIFLYLSQAGLLK</sequence>
<evidence type="ECO:0000256" key="2">
    <source>
        <dbReference type="ARBA" id="ARBA00007650"/>
    </source>
</evidence>
<feature type="domain" description="Helicase ATP-binding" evidence="13">
    <location>
        <begin position="91"/>
        <end position="251"/>
    </location>
</feature>
<feature type="binding site" evidence="12">
    <location>
        <position position="498"/>
    </location>
    <ligand>
        <name>ATP</name>
        <dbReference type="ChEBI" id="CHEBI:30616"/>
    </ligand>
</feature>
<dbReference type="InterPro" id="IPR014018">
    <property type="entry name" value="SecA_motor_DEAD"/>
</dbReference>
<dbReference type="GO" id="GO:0005524">
    <property type="term" value="F:ATP binding"/>
    <property type="evidence" value="ECO:0007669"/>
    <property type="project" value="UniProtKB-UniRule"/>
</dbReference>
<evidence type="ECO:0000256" key="5">
    <source>
        <dbReference type="ARBA" id="ARBA00022490"/>
    </source>
</evidence>
<dbReference type="PROSITE" id="PS51194">
    <property type="entry name" value="HELICASE_CTER"/>
    <property type="match status" value="1"/>
</dbReference>
<dbReference type="PANTHER" id="PTHR30612">
    <property type="entry name" value="SECA INNER MEMBRANE COMPONENT OF SEC PROTEIN SECRETION SYSTEM"/>
    <property type="match status" value="1"/>
</dbReference>
<dbReference type="GO" id="GO:0008564">
    <property type="term" value="F:protein-exporting ATPase activity"/>
    <property type="evidence" value="ECO:0007669"/>
    <property type="project" value="UniProtKB-EC"/>
</dbReference>
<comment type="function">
    <text evidence="12">Part of the Sec protein translocase complex. Interacts with the SecYEG preprotein conducting channel. Has a central role in coupling the hydrolysis of ATP to the transfer of proteins into and across the cell membrane, serving as an ATP-driven molecular motor driving the stepwise translocation of polypeptide chains across the membrane.</text>
</comment>
<dbReference type="CDD" id="cd18803">
    <property type="entry name" value="SF2_C_secA"/>
    <property type="match status" value="1"/>
</dbReference>
<dbReference type="InterPro" id="IPR036266">
    <property type="entry name" value="SecA_Wing/Scaffold_sf"/>
</dbReference>
<dbReference type="PANTHER" id="PTHR30612:SF0">
    <property type="entry name" value="CHLOROPLAST PROTEIN-TRANSPORTING ATPASE"/>
    <property type="match status" value="1"/>
</dbReference>
<dbReference type="InterPro" id="IPR036670">
    <property type="entry name" value="SecA_X-link_sf"/>
</dbReference>
<gene>
    <name evidence="12" type="primary">secA</name>
    <name evidence="16" type="ORF">COT92_00100</name>
</gene>